<evidence type="ECO:0000313" key="4">
    <source>
        <dbReference type="Proteomes" id="UP000234198"/>
    </source>
</evidence>
<name>A0A2I1I2S4_9ACTO</name>
<keyword evidence="2" id="KW-0812">Transmembrane</keyword>
<keyword evidence="2" id="KW-1133">Transmembrane helix</keyword>
<dbReference type="Proteomes" id="UP000234198">
    <property type="component" value="Unassembled WGS sequence"/>
</dbReference>
<sequence>MAVVISLVLFALIAGGYYLFRYLASQGSRRQMQTVNYNGPGGPQYGVTGSVYGGPQYPQSGAPMNAPIQQANGYGSGDYGNPYGSQQGGYPTSGTNGSYGSYGGGY</sequence>
<keyword evidence="2" id="KW-0472">Membrane</keyword>
<evidence type="ECO:0000256" key="1">
    <source>
        <dbReference type="SAM" id="MobiDB-lite"/>
    </source>
</evidence>
<organism evidence="3 4">
    <name type="scientific">Schaalia odontolytica</name>
    <dbReference type="NCBI Taxonomy" id="1660"/>
    <lineage>
        <taxon>Bacteria</taxon>
        <taxon>Bacillati</taxon>
        <taxon>Actinomycetota</taxon>
        <taxon>Actinomycetes</taxon>
        <taxon>Actinomycetales</taxon>
        <taxon>Actinomycetaceae</taxon>
        <taxon>Schaalia</taxon>
    </lineage>
</organism>
<gene>
    <name evidence="3" type="ORF">CYJ22_00670</name>
</gene>
<evidence type="ECO:0000313" key="3">
    <source>
        <dbReference type="EMBL" id="PKY65436.1"/>
    </source>
</evidence>
<dbReference type="EMBL" id="PKKM01000001">
    <property type="protein sequence ID" value="PKY65436.1"/>
    <property type="molecule type" value="Genomic_DNA"/>
</dbReference>
<comment type="caution">
    <text evidence="3">The sequence shown here is derived from an EMBL/GenBank/DDBJ whole genome shotgun (WGS) entry which is preliminary data.</text>
</comment>
<reference evidence="3 4" key="1">
    <citation type="submission" date="2017-12" db="EMBL/GenBank/DDBJ databases">
        <title>Phylogenetic diversity of female urinary microbiome.</title>
        <authorList>
            <person name="Thomas-White K."/>
            <person name="Wolfe A.J."/>
        </authorList>
    </citation>
    <scope>NUCLEOTIDE SEQUENCE [LARGE SCALE GENOMIC DNA]</scope>
    <source>
        <strain evidence="3 4">UMB0018</strain>
    </source>
</reference>
<dbReference type="AlphaFoldDB" id="A0A2I1I2S4"/>
<feature type="compositionally biased region" description="Low complexity" evidence="1">
    <location>
        <begin position="88"/>
        <end position="99"/>
    </location>
</feature>
<accession>A0A2I1I2S4</accession>
<feature type="region of interest" description="Disordered" evidence="1">
    <location>
        <begin position="75"/>
        <end position="106"/>
    </location>
</feature>
<proteinExistence type="predicted"/>
<dbReference type="RefSeq" id="WP_101600331.1">
    <property type="nucleotide sequence ID" value="NZ_PKKM01000001.1"/>
</dbReference>
<feature type="transmembrane region" description="Helical" evidence="2">
    <location>
        <begin position="6"/>
        <end position="24"/>
    </location>
</feature>
<evidence type="ECO:0000256" key="2">
    <source>
        <dbReference type="SAM" id="Phobius"/>
    </source>
</evidence>
<protein>
    <submittedName>
        <fullName evidence="3">Uncharacterized protein</fullName>
    </submittedName>
</protein>